<dbReference type="SUPFAM" id="SSF48179">
    <property type="entry name" value="6-phosphogluconate dehydrogenase C-terminal domain-like"/>
    <property type="match status" value="1"/>
</dbReference>
<dbReference type="EMBL" id="VUOB01000106">
    <property type="protein sequence ID" value="KAA2248427.1"/>
    <property type="molecule type" value="Genomic_DNA"/>
</dbReference>
<protein>
    <submittedName>
        <fullName evidence="5">NAD(P)-dependent oxidoreductase</fullName>
    </submittedName>
</protein>
<keyword evidence="2" id="KW-0560">Oxidoreductase</keyword>
<dbReference type="Gene3D" id="1.10.1040.10">
    <property type="entry name" value="N-(1-d-carboxylethyl)-l-norvaline Dehydrogenase, domain 2"/>
    <property type="match status" value="1"/>
</dbReference>
<dbReference type="SUPFAM" id="SSF51735">
    <property type="entry name" value="NAD(P)-binding Rossmann-fold domains"/>
    <property type="match status" value="1"/>
</dbReference>
<evidence type="ECO:0000256" key="2">
    <source>
        <dbReference type="ARBA" id="ARBA00023002"/>
    </source>
</evidence>
<dbReference type="OrthoDB" id="9135493at2"/>
<name>A0A5B2WDJ6_9PSEU</name>
<organism evidence="5 6">
    <name type="scientific">Solihabitans fulvus</name>
    <dbReference type="NCBI Taxonomy" id="1892852"/>
    <lineage>
        <taxon>Bacteria</taxon>
        <taxon>Bacillati</taxon>
        <taxon>Actinomycetota</taxon>
        <taxon>Actinomycetes</taxon>
        <taxon>Pseudonocardiales</taxon>
        <taxon>Pseudonocardiaceae</taxon>
        <taxon>Solihabitans</taxon>
    </lineage>
</organism>
<feature type="domain" description="6-phosphogluconate dehydrogenase NADP-binding" evidence="4">
    <location>
        <begin position="3"/>
        <end position="152"/>
    </location>
</feature>
<dbReference type="PROSITE" id="PS00895">
    <property type="entry name" value="3_HYDROXYISOBUT_DH"/>
    <property type="match status" value="1"/>
</dbReference>
<dbReference type="AlphaFoldDB" id="A0A5B2WDJ6"/>
<dbReference type="PANTHER" id="PTHR43580">
    <property type="entry name" value="OXIDOREDUCTASE GLYR1-RELATED"/>
    <property type="match status" value="1"/>
</dbReference>
<feature type="active site" evidence="3">
    <location>
        <position position="162"/>
    </location>
</feature>
<evidence type="ECO:0000313" key="6">
    <source>
        <dbReference type="Proteomes" id="UP000323454"/>
    </source>
</evidence>
<accession>A0A5B2WDJ6</accession>
<dbReference type="InterPro" id="IPR008927">
    <property type="entry name" value="6-PGluconate_DH-like_C_sf"/>
</dbReference>
<dbReference type="GO" id="GO:0050661">
    <property type="term" value="F:NADP binding"/>
    <property type="evidence" value="ECO:0007669"/>
    <property type="project" value="InterPro"/>
</dbReference>
<dbReference type="PANTHER" id="PTHR43580:SF2">
    <property type="entry name" value="CYTOKINE-LIKE NUCLEAR FACTOR N-PAC"/>
    <property type="match status" value="1"/>
</dbReference>
<evidence type="ECO:0000256" key="1">
    <source>
        <dbReference type="ARBA" id="ARBA00009080"/>
    </source>
</evidence>
<dbReference type="GO" id="GO:0016491">
    <property type="term" value="F:oxidoreductase activity"/>
    <property type="evidence" value="ECO:0007669"/>
    <property type="project" value="UniProtKB-KW"/>
</dbReference>
<dbReference type="Pfam" id="PF03446">
    <property type="entry name" value="NAD_binding_2"/>
    <property type="match status" value="1"/>
</dbReference>
<dbReference type="InterPro" id="IPR006115">
    <property type="entry name" value="6PGDH_NADP-bd"/>
</dbReference>
<dbReference type="PIRSF" id="PIRSF000103">
    <property type="entry name" value="HIBADH"/>
    <property type="match status" value="1"/>
</dbReference>
<dbReference type="InterPro" id="IPR051265">
    <property type="entry name" value="HIBADH-related_NP60_sf"/>
</dbReference>
<reference evidence="5 6" key="2">
    <citation type="submission" date="2019-09" db="EMBL/GenBank/DDBJ databases">
        <authorList>
            <person name="Jin C."/>
        </authorList>
    </citation>
    <scope>NUCLEOTIDE SEQUENCE [LARGE SCALE GENOMIC DNA]</scope>
    <source>
        <strain evidence="5 6">AN110305</strain>
    </source>
</reference>
<evidence type="ECO:0000256" key="3">
    <source>
        <dbReference type="PIRSR" id="PIRSR000103-1"/>
    </source>
</evidence>
<dbReference type="InterPro" id="IPR002204">
    <property type="entry name" value="3-OH-isobutyrate_DH-rel_CS"/>
</dbReference>
<dbReference type="InterPro" id="IPR036291">
    <property type="entry name" value="NAD(P)-bd_dom_sf"/>
</dbReference>
<evidence type="ECO:0000259" key="4">
    <source>
        <dbReference type="Pfam" id="PF03446"/>
    </source>
</evidence>
<comment type="similarity">
    <text evidence="1">Belongs to the HIBADH-related family.</text>
</comment>
<dbReference type="InterPro" id="IPR015815">
    <property type="entry name" value="HIBADH-related"/>
</dbReference>
<gene>
    <name evidence="5" type="ORF">F0L68_39820</name>
</gene>
<dbReference type="RefSeq" id="WP_149855108.1">
    <property type="nucleotide sequence ID" value="NZ_VUOB01000106.1"/>
</dbReference>
<comment type="caution">
    <text evidence="5">The sequence shown here is derived from an EMBL/GenBank/DDBJ whole genome shotgun (WGS) entry which is preliminary data.</text>
</comment>
<keyword evidence="6" id="KW-1185">Reference proteome</keyword>
<dbReference type="Proteomes" id="UP000323454">
    <property type="component" value="Unassembled WGS sequence"/>
</dbReference>
<dbReference type="GO" id="GO:0016054">
    <property type="term" value="P:organic acid catabolic process"/>
    <property type="evidence" value="ECO:0007669"/>
    <property type="project" value="UniProtKB-ARBA"/>
</dbReference>
<dbReference type="Gene3D" id="3.40.50.720">
    <property type="entry name" value="NAD(P)-binding Rossmann-like Domain"/>
    <property type="match status" value="1"/>
</dbReference>
<proteinExistence type="inferred from homology"/>
<evidence type="ECO:0000313" key="5">
    <source>
        <dbReference type="EMBL" id="KAA2248427.1"/>
    </source>
</evidence>
<reference evidence="5 6" key="1">
    <citation type="submission" date="2019-09" db="EMBL/GenBank/DDBJ databases">
        <title>Goodfellowia gen. nov., a new genus of the Pseudonocardineae related to Actinoalloteichus, containing Goodfellowia coeruleoviolacea gen. nov., comb. nov. gen. nov., comb. nov.</title>
        <authorList>
            <person name="Labeda D."/>
        </authorList>
    </citation>
    <scope>NUCLEOTIDE SEQUENCE [LARGE SCALE GENOMIC DNA]</scope>
    <source>
        <strain evidence="5 6">AN110305</strain>
    </source>
</reference>
<dbReference type="InterPro" id="IPR013328">
    <property type="entry name" value="6PGD_dom2"/>
</dbReference>
<sequence length="267" mass="26818">MNKIAFLGLGRMGLPMARRLESTGHTLTVWNRSAARTTGFAEVAASPAEAVRDADLVITMLADPAAVEAVVAGFADELPPGAVWIDMSSVGPAAVAEVTRRFPPGTVVVDAPVMGSVGPAGSGGLTVLAGGHPADLDRVTPVLETLGRVVRCGGPGSGAALKLVLISAVIAGVAVVGEALALADSLGLPEDLVLRTLAAGPLGGAVTRATTRDADFPVRLATKDLTLAAGGPVLTAVRDLLADHPELADHDLARVVDAIRTGTDGNG</sequence>